<feature type="transmembrane region" description="Helical" evidence="7">
    <location>
        <begin position="226"/>
        <end position="247"/>
    </location>
</feature>
<name>A0ABT9Z894_9BACI</name>
<gene>
    <name evidence="8" type="ORF">J2S02_004605</name>
</gene>
<evidence type="ECO:0000256" key="1">
    <source>
        <dbReference type="ARBA" id="ARBA00004651"/>
    </source>
</evidence>
<feature type="transmembrane region" description="Helical" evidence="7">
    <location>
        <begin position="350"/>
        <end position="371"/>
    </location>
</feature>
<organism evidence="8 9">
    <name type="scientific">Metabacillus niabensis</name>
    <dbReference type="NCBI Taxonomy" id="324854"/>
    <lineage>
        <taxon>Bacteria</taxon>
        <taxon>Bacillati</taxon>
        <taxon>Bacillota</taxon>
        <taxon>Bacilli</taxon>
        <taxon>Bacillales</taxon>
        <taxon>Bacillaceae</taxon>
        <taxon>Metabacillus</taxon>
    </lineage>
</organism>
<dbReference type="RefSeq" id="WP_174879785.1">
    <property type="nucleotide sequence ID" value="NZ_CADEPK010000060.1"/>
</dbReference>
<feature type="transmembrane region" description="Helical" evidence="7">
    <location>
        <begin position="139"/>
        <end position="160"/>
    </location>
</feature>
<evidence type="ECO:0000256" key="7">
    <source>
        <dbReference type="SAM" id="Phobius"/>
    </source>
</evidence>
<proteinExistence type="predicted"/>
<feature type="transmembrane region" description="Helical" evidence="7">
    <location>
        <begin position="12"/>
        <end position="36"/>
    </location>
</feature>
<keyword evidence="3" id="KW-1003">Cell membrane</keyword>
<dbReference type="PANTHER" id="PTHR23513:SF6">
    <property type="entry name" value="MAJOR FACILITATOR SUPERFAMILY ASSOCIATED DOMAIN-CONTAINING PROTEIN"/>
    <property type="match status" value="1"/>
</dbReference>
<evidence type="ECO:0000256" key="3">
    <source>
        <dbReference type="ARBA" id="ARBA00022475"/>
    </source>
</evidence>
<comment type="subcellular location">
    <subcellularLocation>
        <location evidence="1">Cell membrane</location>
        <topology evidence="1">Multi-pass membrane protein</topology>
    </subcellularLocation>
</comment>
<sequence>MNFLLSNKNFLFVLLGRAVTNIGDSIYYVAAMWLVYELGGSAFYTGLAGFLTMLPKVFQFLFGPFIDRWQAKKILVSTQLLQCLILLIIPFSYLMNLLSVHLILIIMPIVAIIEQFSYPTQNKILPLILKKEDLLKGNTYFSFAYQGIDLIFNAMAGILVTLIGAISLFVIDSISFAICALLFSLIKLPNQESRTTFKKNETDIRDAYYKYIKELTEGLKMVFQDLLPLLVGAVAINFAIGVTYAILPSLAEEKGGSEIYGYYLTSISTGSLIGVLLVSKLSKFKVGKVAIFGFFTATCSWVFSAIIPNTLLAIVLFGLAWIPISCLNIMIGTVNQVIIPNEVLGRVTSASYSFSAMSLPVGSLVGGYLASIINVELVFAFTGVGSLLIALMWLLNPKLRKLPKVNEINSSMFNMKVNGKENHMM</sequence>
<dbReference type="PANTHER" id="PTHR23513">
    <property type="entry name" value="INTEGRAL MEMBRANE EFFLUX PROTEIN-RELATED"/>
    <property type="match status" value="1"/>
</dbReference>
<keyword evidence="6 7" id="KW-0472">Membrane</keyword>
<feature type="transmembrane region" description="Helical" evidence="7">
    <location>
        <begin position="74"/>
        <end position="94"/>
    </location>
</feature>
<feature type="transmembrane region" description="Helical" evidence="7">
    <location>
        <begin position="42"/>
        <end position="62"/>
    </location>
</feature>
<dbReference type="CDD" id="cd06173">
    <property type="entry name" value="MFS_MefA_like"/>
    <property type="match status" value="1"/>
</dbReference>
<feature type="transmembrane region" description="Helical" evidence="7">
    <location>
        <begin position="313"/>
        <end position="338"/>
    </location>
</feature>
<feature type="transmembrane region" description="Helical" evidence="7">
    <location>
        <begin position="259"/>
        <end position="277"/>
    </location>
</feature>
<accession>A0ABT9Z894</accession>
<feature type="transmembrane region" description="Helical" evidence="7">
    <location>
        <begin position="289"/>
        <end position="307"/>
    </location>
</feature>
<dbReference type="Gene3D" id="1.20.1250.20">
    <property type="entry name" value="MFS general substrate transporter like domains"/>
    <property type="match status" value="1"/>
</dbReference>
<protein>
    <submittedName>
        <fullName evidence="8">MFS family permease</fullName>
    </submittedName>
</protein>
<dbReference type="Proteomes" id="UP001232245">
    <property type="component" value="Unassembled WGS sequence"/>
</dbReference>
<feature type="transmembrane region" description="Helical" evidence="7">
    <location>
        <begin position="377"/>
        <end position="395"/>
    </location>
</feature>
<dbReference type="InterPro" id="IPR010290">
    <property type="entry name" value="TM_effector"/>
</dbReference>
<evidence type="ECO:0000256" key="6">
    <source>
        <dbReference type="ARBA" id="ARBA00023136"/>
    </source>
</evidence>
<dbReference type="SUPFAM" id="SSF103473">
    <property type="entry name" value="MFS general substrate transporter"/>
    <property type="match status" value="1"/>
</dbReference>
<dbReference type="InterPro" id="IPR036259">
    <property type="entry name" value="MFS_trans_sf"/>
</dbReference>
<dbReference type="EMBL" id="JAUSTZ010000017">
    <property type="protein sequence ID" value="MDQ0228225.1"/>
    <property type="molecule type" value="Genomic_DNA"/>
</dbReference>
<evidence type="ECO:0000313" key="8">
    <source>
        <dbReference type="EMBL" id="MDQ0228225.1"/>
    </source>
</evidence>
<dbReference type="Pfam" id="PF05977">
    <property type="entry name" value="MFS_3"/>
    <property type="match status" value="1"/>
</dbReference>
<evidence type="ECO:0000313" key="9">
    <source>
        <dbReference type="Proteomes" id="UP001232245"/>
    </source>
</evidence>
<keyword evidence="2" id="KW-0813">Transport</keyword>
<evidence type="ECO:0000256" key="5">
    <source>
        <dbReference type="ARBA" id="ARBA00022989"/>
    </source>
</evidence>
<keyword evidence="9" id="KW-1185">Reference proteome</keyword>
<comment type="caution">
    <text evidence="8">The sequence shown here is derived from an EMBL/GenBank/DDBJ whole genome shotgun (WGS) entry which is preliminary data.</text>
</comment>
<evidence type="ECO:0000256" key="4">
    <source>
        <dbReference type="ARBA" id="ARBA00022692"/>
    </source>
</evidence>
<evidence type="ECO:0000256" key="2">
    <source>
        <dbReference type="ARBA" id="ARBA00022448"/>
    </source>
</evidence>
<keyword evidence="4 7" id="KW-0812">Transmembrane</keyword>
<feature type="transmembrane region" description="Helical" evidence="7">
    <location>
        <begin position="100"/>
        <end position="118"/>
    </location>
</feature>
<reference evidence="8 9" key="1">
    <citation type="submission" date="2023-07" db="EMBL/GenBank/DDBJ databases">
        <title>Genomic Encyclopedia of Type Strains, Phase IV (KMG-IV): sequencing the most valuable type-strain genomes for metagenomic binning, comparative biology and taxonomic classification.</title>
        <authorList>
            <person name="Goeker M."/>
        </authorList>
    </citation>
    <scope>NUCLEOTIDE SEQUENCE [LARGE SCALE GENOMIC DNA]</scope>
    <source>
        <strain evidence="8 9">DSM 17723</strain>
    </source>
</reference>
<feature type="transmembrane region" description="Helical" evidence="7">
    <location>
        <begin position="166"/>
        <end position="186"/>
    </location>
</feature>
<keyword evidence="5 7" id="KW-1133">Transmembrane helix</keyword>